<name>A0A9W4WRW1_9GLOM</name>
<gene>
    <name evidence="1" type="ORF">FWILDA_LOCUS6530</name>
</gene>
<organism evidence="1 2">
    <name type="scientific">Funneliformis geosporum</name>
    <dbReference type="NCBI Taxonomy" id="1117311"/>
    <lineage>
        <taxon>Eukaryota</taxon>
        <taxon>Fungi</taxon>
        <taxon>Fungi incertae sedis</taxon>
        <taxon>Mucoromycota</taxon>
        <taxon>Glomeromycotina</taxon>
        <taxon>Glomeromycetes</taxon>
        <taxon>Glomerales</taxon>
        <taxon>Glomeraceae</taxon>
        <taxon>Funneliformis</taxon>
    </lineage>
</organism>
<proteinExistence type="predicted"/>
<dbReference type="Proteomes" id="UP001153678">
    <property type="component" value="Unassembled WGS sequence"/>
</dbReference>
<protein>
    <submittedName>
        <fullName evidence="1">17380_t:CDS:1</fullName>
    </submittedName>
</protein>
<comment type="caution">
    <text evidence="1">The sequence shown here is derived from an EMBL/GenBank/DDBJ whole genome shotgun (WGS) entry which is preliminary data.</text>
</comment>
<accession>A0A9W4WRW1</accession>
<dbReference type="EMBL" id="CAMKVN010001194">
    <property type="protein sequence ID" value="CAI2174315.1"/>
    <property type="molecule type" value="Genomic_DNA"/>
</dbReference>
<keyword evidence="2" id="KW-1185">Reference proteome</keyword>
<sequence>MLPIRALPITAFPVLHAIRPPGDYKFGSPKFSNLESHGIVAITYKSIETFHIAFRQIISSISRDGTAVLTNQLFKDIDSRATKSTDYDLIFEKIYIEESDIEWLENELKQAGKECLLSIEIWNG</sequence>
<evidence type="ECO:0000313" key="2">
    <source>
        <dbReference type="Proteomes" id="UP001153678"/>
    </source>
</evidence>
<dbReference type="OrthoDB" id="2349523at2759"/>
<evidence type="ECO:0000313" key="1">
    <source>
        <dbReference type="EMBL" id="CAI2174315.1"/>
    </source>
</evidence>
<dbReference type="AlphaFoldDB" id="A0A9W4WRW1"/>
<reference evidence="1" key="1">
    <citation type="submission" date="2022-08" db="EMBL/GenBank/DDBJ databases">
        <authorList>
            <person name="Kallberg Y."/>
            <person name="Tangrot J."/>
            <person name="Rosling A."/>
        </authorList>
    </citation>
    <scope>NUCLEOTIDE SEQUENCE</scope>
    <source>
        <strain evidence="1">Wild A</strain>
    </source>
</reference>